<dbReference type="Proteomes" id="UP000191418">
    <property type="component" value="Unassembled WGS sequence"/>
</dbReference>
<sequence>MQSGRLDDVEVLKTASIEAHDRISFSGTVKDSNNNPVPLTSVRVRIQTGGSGLLESQTLLADENGYFNGSVSLKGDKCGVVREEPDVHNRVHSGTPTNPSEWWDIAWGVGFYEVSLPNNTIVDDNYFVHICQEKLAKMCYYERDYNTGGSKWTCL</sequence>
<proteinExistence type="predicted"/>
<dbReference type="STRING" id="64969.SAMN02745127_00206"/>
<dbReference type="EMBL" id="MTSM01000015">
    <property type="protein sequence ID" value="OPX54930.1"/>
    <property type="molecule type" value="Genomic_DNA"/>
</dbReference>
<name>A0A1T4KT38_9GAMM</name>
<dbReference type="InterPro" id="IPR013783">
    <property type="entry name" value="Ig-like_fold"/>
</dbReference>
<evidence type="ECO:0000313" key="1">
    <source>
        <dbReference type="EMBL" id="OPX54930.1"/>
    </source>
</evidence>
<dbReference type="AlphaFoldDB" id="A0A1T4KT38"/>
<reference evidence="1 2" key="1">
    <citation type="submission" date="2017-01" db="EMBL/GenBank/DDBJ databases">
        <title>Genome Sequencing of a Marine Spirillum, Oceanospirillum multiglobuliferum ATCC 33336, from Japan.</title>
        <authorList>
            <person name="Carney J.G."/>
            <person name="Trachtenberg A.M."/>
            <person name="Rheaume B.A."/>
            <person name="Linnane J.D."/>
            <person name="Pitts N.L."/>
            <person name="Mykles D.L."/>
            <person name="Maclea K.S."/>
        </authorList>
    </citation>
    <scope>NUCLEOTIDE SEQUENCE [LARGE SCALE GENOMIC DNA]</scope>
    <source>
        <strain evidence="1 2">ATCC 33336</strain>
    </source>
</reference>
<evidence type="ECO:0000313" key="2">
    <source>
        <dbReference type="Proteomes" id="UP000191418"/>
    </source>
</evidence>
<organism evidence="1 2">
    <name type="scientific">Oceanospirillum multiglobuliferum</name>
    <dbReference type="NCBI Taxonomy" id="64969"/>
    <lineage>
        <taxon>Bacteria</taxon>
        <taxon>Pseudomonadati</taxon>
        <taxon>Pseudomonadota</taxon>
        <taxon>Gammaproteobacteria</taxon>
        <taxon>Oceanospirillales</taxon>
        <taxon>Oceanospirillaceae</taxon>
        <taxon>Oceanospirillum</taxon>
    </lineage>
</organism>
<dbReference type="Gene3D" id="2.60.40.10">
    <property type="entry name" value="Immunoglobulins"/>
    <property type="match status" value="1"/>
</dbReference>
<accession>A0A1T4KT38</accession>
<gene>
    <name evidence="1" type="ORF">BTE48_11340</name>
</gene>
<protein>
    <submittedName>
        <fullName evidence="1">Uncharacterized protein</fullName>
    </submittedName>
</protein>
<comment type="caution">
    <text evidence="1">The sequence shown here is derived from an EMBL/GenBank/DDBJ whole genome shotgun (WGS) entry which is preliminary data.</text>
</comment>
<keyword evidence="2" id="KW-1185">Reference proteome</keyword>